<evidence type="ECO:0000313" key="3">
    <source>
        <dbReference type="Proteomes" id="UP000003781"/>
    </source>
</evidence>
<dbReference type="InterPro" id="IPR029068">
    <property type="entry name" value="Glyas_Bleomycin-R_OHBP_Dase"/>
</dbReference>
<gene>
    <name evidence="2" type="ORF">CY0110_08456</name>
</gene>
<evidence type="ECO:0000313" key="2">
    <source>
        <dbReference type="EMBL" id="EAZ89584.1"/>
    </source>
</evidence>
<dbReference type="SUPFAM" id="SSF54593">
    <property type="entry name" value="Glyoxalase/Bleomycin resistance protein/Dihydroxybiphenyl dioxygenase"/>
    <property type="match status" value="1"/>
</dbReference>
<reference evidence="2 3" key="1">
    <citation type="submission" date="2007-03" db="EMBL/GenBank/DDBJ databases">
        <authorList>
            <person name="Stal L."/>
            <person name="Ferriera S."/>
            <person name="Johnson J."/>
            <person name="Kravitz S."/>
            <person name="Beeson K."/>
            <person name="Sutton G."/>
            <person name="Rogers Y.-H."/>
            <person name="Friedman R."/>
            <person name="Frazier M."/>
            <person name="Venter J.C."/>
        </authorList>
    </citation>
    <scope>NUCLEOTIDE SEQUENCE [LARGE SCALE GENOMIC DNA]</scope>
    <source>
        <strain evidence="2 3">CCY0110</strain>
    </source>
</reference>
<dbReference type="Proteomes" id="UP000003781">
    <property type="component" value="Unassembled WGS sequence"/>
</dbReference>
<dbReference type="Gene3D" id="3.10.180.10">
    <property type="entry name" value="2,3-Dihydroxybiphenyl 1,2-Dioxygenase, domain 1"/>
    <property type="match status" value="1"/>
</dbReference>
<dbReference type="RefSeq" id="WP_008277324.1">
    <property type="nucleotide sequence ID" value="NZ_AAXW01000041.1"/>
</dbReference>
<keyword evidence="2" id="KW-0560">Oxidoreductase</keyword>
<proteinExistence type="predicted"/>
<dbReference type="InterPro" id="IPR037523">
    <property type="entry name" value="VOC_core"/>
</dbReference>
<dbReference type="eggNOG" id="COG0346">
    <property type="taxonomic scope" value="Bacteria"/>
</dbReference>
<dbReference type="AlphaFoldDB" id="A3IVB5"/>
<evidence type="ECO:0000259" key="1">
    <source>
        <dbReference type="PROSITE" id="PS51819"/>
    </source>
</evidence>
<feature type="domain" description="VOC" evidence="1">
    <location>
        <begin position="5"/>
        <end position="121"/>
    </location>
</feature>
<dbReference type="EMBL" id="AAXW01000041">
    <property type="protein sequence ID" value="EAZ89584.1"/>
    <property type="molecule type" value="Genomic_DNA"/>
</dbReference>
<comment type="caution">
    <text evidence="2">The sequence shown here is derived from an EMBL/GenBank/DDBJ whole genome shotgun (WGS) entry which is preliminary data.</text>
</comment>
<keyword evidence="3" id="KW-1185">Reference proteome</keyword>
<keyword evidence="2" id="KW-0223">Dioxygenase</keyword>
<accession>A3IVB5</accession>
<organism evidence="2 3">
    <name type="scientific">Crocosphaera chwakensis CCY0110</name>
    <dbReference type="NCBI Taxonomy" id="391612"/>
    <lineage>
        <taxon>Bacteria</taxon>
        <taxon>Bacillati</taxon>
        <taxon>Cyanobacteriota</taxon>
        <taxon>Cyanophyceae</taxon>
        <taxon>Oscillatoriophycideae</taxon>
        <taxon>Chroococcales</taxon>
        <taxon>Aphanothecaceae</taxon>
        <taxon>Crocosphaera</taxon>
        <taxon>Crocosphaera chwakensis</taxon>
    </lineage>
</organism>
<dbReference type="OrthoDB" id="458060at2"/>
<sequence length="122" mass="13637">MLQYSTAFVALGTSNFDLVVDFYSNLLSQQPHPYEPKRYAQFNLLGLRLGIFQPKGSHETEFNNSARSGLSLCLEVENLEKAIALLTNMGYPPDGKINVASHGQEIYTYDPDGNRLILHQSS</sequence>
<dbReference type="PROSITE" id="PS51819">
    <property type="entry name" value="VOC"/>
    <property type="match status" value="1"/>
</dbReference>
<name>A3IVB5_9CHRO</name>
<dbReference type="GO" id="GO:0051213">
    <property type="term" value="F:dioxygenase activity"/>
    <property type="evidence" value="ECO:0007669"/>
    <property type="project" value="UniProtKB-KW"/>
</dbReference>
<protein>
    <submittedName>
        <fullName evidence="2">Glyoxalase/bleomycin resistance protein/dioxygenase</fullName>
    </submittedName>
</protein>